<feature type="transmembrane region" description="Helical" evidence="1">
    <location>
        <begin position="12"/>
        <end position="35"/>
    </location>
</feature>
<dbReference type="AlphaFoldDB" id="A0A3E3K0D7"/>
<evidence type="ECO:0000256" key="1">
    <source>
        <dbReference type="SAM" id="Phobius"/>
    </source>
</evidence>
<dbReference type="Proteomes" id="UP000261080">
    <property type="component" value="Unassembled WGS sequence"/>
</dbReference>
<dbReference type="GeneID" id="97194253"/>
<dbReference type="EMBL" id="QVLX01000006">
    <property type="protein sequence ID" value="RGE86070.1"/>
    <property type="molecule type" value="Genomic_DNA"/>
</dbReference>
<keyword evidence="1" id="KW-1133">Transmembrane helix</keyword>
<organism evidence="3 4">
    <name type="scientific">Sellimonas intestinalis</name>
    <dbReference type="NCBI Taxonomy" id="1653434"/>
    <lineage>
        <taxon>Bacteria</taxon>
        <taxon>Bacillati</taxon>
        <taxon>Bacillota</taxon>
        <taxon>Clostridia</taxon>
        <taxon>Lachnospirales</taxon>
        <taxon>Lachnospiraceae</taxon>
        <taxon>Sellimonas</taxon>
    </lineage>
</organism>
<dbReference type="InterPro" id="IPR012495">
    <property type="entry name" value="TadE-like_dom"/>
</dbReference>
<dbReference type="OrthoDB" id="2068116at2"/>
<reference evidence="3 4" key="1">
    <citation type="submission" date="2018-08" db="EMBL/GenBank/DDBJ databases">
        <title>A genome reference for cultivated species of the human gut microbiota.</title>
        <authorList>
            <person name="Zou Y."/>
            <person name="Xue W."/>
            <person name="Luo G."/>
        </authorList>
    </citation>
    <scope>NUCLEOTIDE SEQUENCE [LARGE SCALE GENOMIC DNA]</scope>
    <source>
        <strain evidence="3 4">AF37-2AT</strain>
    </source>
</reference>
<dbReference type="RefSeq" id="WP_024733856.1">
    <property type="nucleotide sequence ID" value="NZ_BAABYU010000001.1"/>
</dbReference>
<feature type="domain" description="TadE-like" evidence="2">
    <location>
        <begin position="11"/>
        <end position="49"/>
    </location>
</feature>
<protein>
    <submittedName>
        <fullName evidence="3">Pilus assembly protein</fullName>
    </submittedName>
</protein>
<name>A0A3E3K0D7_9FIRM</name>
<accession>A0A3E3K0D7</accession>
<keyword evidence="1" id="KW-0812">Transmembrane</keyword>
<proteinExistence type="predicted"/>
<sequence>MVEKKWKGNFTVEAAILASALLFIVYGIIMALFYYHDKNILTGTTYETAVIAGRKQKRESPFSEEEVKQLWRERISGKMILFRKAEVEIRCHKEYVSILAQASRKKLRITASAKAALTEPEDRIRSIRKQKDAVIPEN</sequence>
<comment type="caution">
    <text evidence="3">The sequence shown here is derived from an EMBL/GenBank/DDBJ whole genome shotgun (WGS) entry which is preliminary data.</text>
</comment>
<keyword evidence="4" id="KW-1185">Reference proteome</keyword>
<gene>
    <name evidence="3" type="ORF">DW016_11275</name>
</gene>
<evidence type="ECO:0000259" key="2">
    <source>
        <dbReference type="Pfam" id="PF07811"/>
    </source>
</evidence>
<evidence type="ECO:0000313" key="3">
    <source>
        <dbReference type="EMBL" id="RGE86070.1"/>
    </source>
</evidence>
<keyword evidence="1" id="KW-0472">Membrane</keyword>
<dbReference type="Pfam" id="PF07811">
    <property type="entry name" value="TadE"/>
    <property type="match status" value="1"/>
</dbReference>
<evidence type="ECO:0000313" key="4">
    <source>
        <dbReference type="Proteomes" id="UP000261080"/>
    </source>
</evidence>